<proteinExistence type="predicted"/>
<dbReference type="Proteomes" id="UP000001996">
    <property type="component" value="Unassembled WGS sequence"/>
</dbReference>
<gene>
    <name evidence="1" type="ORF">LELG_02342</name>
</gene>
<dbReference type="EMBL" id="CH981526">
    <property type="protein sequence ID" value="EDK44163.1"/>
    <property type="molecule type" value="Genomic_DNA"/>
</dbReference>
<reference evidence="1 2" key="1">
    <citation type="journal article" date="2009" name="Nature">
        <title>Evolution of pathogenicity and sexual reproduction in eight Candida genomes.</title>
        <authorList>
            <person name="Butler G."/>
            <person name="Rasmussen M.D."/>
            <person name="Lin M.F."/>
            <person name="Santos M.A."/>
            <person name="Sakthikumar S."/>
            <person name="Munro C.A."/>
            <person name="Rheinbay E."/>
            <person name="Grabherr M."/>
            <person name="Forche A."/>
            <person name="Reedy J.L."/>
            <person name="Agrafioti I."/>
            <person name="Arnaud M.B."/>
            <person name="Bates S."/>
            <person name="Brown A.J."/>
            <person name="Brunke S."/>
            <person name="Costanzo M.C."/>
            <person name="Fitzpatrick D.A."/>
            <person name="de Groot P.W."/>
            <person name="Harris D."/>
            <person name="Hoyer L.L."/>
            <person name="Hube B."/>
            <person name="Klis F.M."/>
            <person name="Kodira C."/>
            <person name="Lennard N."/>
            <person name="Logue M.E."/>
            <person name="Martin R."/>
            <person name="Neiman A.M."/>
            <person name="Nikolaou E."/>
            <person name="Quail M.A."/>
            <person name="Quinn J."/>
            <person name="Santos M.C."/>
            <person name="Schmitzberger F.F."/>
            <person name="Sherlock G."/>
            <person name="Shah P."/>
            <person name="Silverstein K.A."/>
            <person name="Skrzypek M.S."/>
            <person name="Soll D."/>
            <person name="Staggs R."/>
            <person name="Stansfield I."/>
            <person name="Stumpf M.P."/>
            <person name="Sudbery P.E."/>
            <person name="Srikantha T."/>
            <person name="Zeng Q."/>
            <person name="Berman J."/>
            <person name="Berriman M."/>
            <person name="Heitman J."/>
            <person name="Gow N.A."/>
            <person name="Lorenz M.C."/>
            <person name="Birren B.W."/>
            <person name="Kellis M."/>
            <person name="Cuomo C.A."/>
        </authorList>
    </citation>
    <scope>NUCLEOTIDE SEQUENCE [LARGE SCALE GENOMIC DNA]</scope>
    <source>
        <strain evidence="2">ATCC 11503 / BCRC 21390 / CBS 2605 / JCM 1781 / NBRC 1676 / NRRL YB-4239</strain>
    </source>
</reference>
<dbReference type="InParanoid" id="A5DYA5"/>
<dbReference type="KEGG" id="lel:PVL30_003188"/>
<evidence type="ECO:0000313" key="1">
    <source>
        <dbReference type="EMBL" id="EDK44163.1"/>
    </source>
</evidence>
<dbReference type="GeneID" id="5233201"/>
<protein>
    <submittedName>
        <fullName evidence="1">Uncharacterized protein</fullName>
    </submittedName>
</protein>
<name>A5DYA5_LODEL</name>
<accession>A5DYA5</accession>
<keyword evidence="2" id="KW-1185">Reference proteome</keyword>
<dbReference type="AlphaFoldDB" id="A5DYA5"/>
<organism evidence="1 2">
    <name type="scientific">Lodderomyces elongisporus (strain ATCC 11503 / CBS 2605 / JCM 1781 / NBRC 1676 / NRRL YB-4239)</name>
    <name type="common">Yeast</name>
    <name type="synonym">Saccharomyces elongisporus</name>
    <dbReference type="NCBI Taxonomy" id="379508"/>
    <lineage>
        <taxon>Eukaryota</taxon>
        <taxon>Fungi</taxon>
        <taxon>Dikarya</taxon>
        <taxon>Ascomycota</taxon>
        <taxon>Saccharomycotina</taxon>
        <taxon>Pichiomycetes</taxon>
        <taxon>Debaryomycetaceae</taxon>
        <taxon>Candida/Lodderomyces clade</taxon>
        <taxon>Lodderomyces</taxon>
    </lineage>
</organism>
<sequence>MLKKIRKYHKLLDHKLSWATATNDGDKAGEDRKVEVEEEEHKDEIGLLQSHNPYSENWVAEIGVDKDETLFQPQVQRLQSPLLLPPSLPTALSTALSSPPPPTLAFQQLHRRNYTNMVKQKLRKFFMTKKRYRKYLKNRIRVIAYDTTALLDYQNVAPARHVTTNLAIPEFTHQCLKRIEKADLGVNIPLQQQHPFRCPITTSCKSSINSLFDKSDNEGNLLFRATGVMTAESAMSNG</sequence>
<dbReference type="OrthoDB" id="4023192at2759"/>
<evidence type="ECO:0000313" key="2">
    <source>
        <dbReference type="Proteomes" id="UP000001996"/>
    </source>
</evidence>
<dbReference type="HOGENOM" id="CLU_1166011_0_0_1"/>
<dbReference type="VEuPathDB" id="FungiDB:LELG_02342"/>